<feature type="region of interest" description="Disordered" evidence="1">
    <location>
        <begin position="23"/>
        <end position="43"/>
    </location>
</feature>
<evidence type="ECO:0000256" key="1">
    <source>
        <dbReference type="SAM" id="MobiDB-lite"/>
    </source>
</evidence>
<protein>
    <recommendedName>
        <fullName evidence="5">DUF306 domain-containing protein</fullName>
    </recommendedName>
</protein>
<evidence type="ECO:0008006" key="5">
    <source>
        <dbReference type="Google" id="ProtNLM"/>
    </source>
</evidence>
<name>A0A919UNJ2_9ACTN</name>
<proteinExistence type="predicted"/>
<sequence length="154" mass="17102">MRRIALTLTVLASALIPAATASATADPGHSWPAKPWPSVHTKGNTVEARGTSWEHQEGTNLETHVSGKLRTNKKNLCGWVRLEYQVVNVGTLNFKTRNCGSKWKKFHFTLDKDHVVYAAVQACEGTKRKPSKRCSPLRYLPGFIVESASDRNQS</sequence>
<evidence type="ECO:0000313" key="4">
    <source>
        <dbReference type="Proteomes" id="UP000640052"/>
    </source>
</evidence>
<organism evidence="3 4">
    <name type="scientific">Acrocarpospora phusangensis</name>
    <dbReference type="NCBI Taxonomy" id="1070424"/>
    <lineage>
        <taxon>Bacteria</taxon>
        <taxon>Bacillati</taxon>
        <taxon>Actinomycetota</taxon>
        <taxon>Actinomycetes</taxon>
        <taxon>Streptosporangiales</taxon>
        <taxon>Streptosporangiaceae</taxon>
        <taxon>Acrocarpospora</taxon>
    </lineage>
</organism>
<dbReference type="Proteomes" id="UP000640052">
    <property type="component" value="Unassembled WGS sequence"/>
</dbReference>
<keyword evidence="2" id="KW-0732">Signal</keyword>
<feature type="signal peptide" evidence="2">
    <location>
        <begin position="1"/>
        <end position="25"/>
    </location>
</feature>
<reference evidence="3" key="1">
    <citation type="submission" date="2021-01" db="EMBL/GenBank/DDBJ databases">
        <title>Whole genome shotgun sequence of Acrocarpospora phusangensis NBRC 108782.</title>
        <authorList>
            <person name="Komaki H."/>
            <person name="Tamura T."/>
        </authorList>
    </citation>
    <scope>NUCLEOTIDE SEQUENCE</scope>
    <source>
        <strain evidence="3">NBRC 108782</strain>
    </source>
</reference>
<dbReference type="EMBL" id="BOOA01000019">
    <property type="protein sequence ID" value="GIH24557.1"/>
    <property type="molecule type" value="Genomic_DNA"/>
</dbReference>
<dbReference type="RefSeq" id="WP_204041307.1">
    <property type="nucleotide sequence ID" value="NZ_BOOA01000019.1"/>
</dbReference>
<accession>A0A919UNJ2</accession>
<dbReference type="AlphaFoldDB" id="A0A919UNJ2"/>
<comment type="caution">
    <text evidence="3">The sequence shown here is derived from an EMBL/GenBank/DDBJ whole genome shotgun (WGS) entry which is preliminary data.</text>
</comment>
<gene>
    <name evidence="3" type="ORF">Aph01nite_28670</name>
</gene>
<evidence type="ECO:0000313" key="3">
    <source>
        <dbReference type="EMBL" id="GIH24557.1"/>
    </source>
</evidence>
<keyword evidence="4" id="KW-1185">Reference proteome</keyword>
<feature type="chain" id="PRO_5038722607" description="DUF306 domain-containing protein" evidence="2">
    <location>
        <begin position="26"/>
        <end position="154"/>
    </location>
</feature>
<evidence type="ECO:0000256" key="2">
    <source>
        <dbReference type="SAM" id="SignalP"/>
    </source>
</evidence>